<dbReference type="RefSeq" id="WP_140504082.1">
    <property type="nucleotide sequence ID" value="NZ_RCZH01000002.1"/>
</dbReference>
<keyword evidence="2" id="KW-1185">Reference proteome</keyword>
<dbReference type="EMBL" id="RCZH01000002">
    <property type="protein sequence ID" value="TPG44689.1"/>
    <property type="molecule type" value="Genomic_DNA"/>
</dbReference>
<protein>
    <recommendedName>
        <fullName evidence="3">Type II toxin-antitoxin system RelE/ParE family toxin</fullName>
    </recommendedName>
</protein>
<dbReference type="Proteomes" id="UP000319700">
    <property type="component" value="Unassembled WGS sequence"/>
</dbReference>
<dbReference type="Gene3D" id="3.30.2310.20">
    <property type="entry name" value="RelE-like"/>
    <property type="match status" value="1"/>
</dbReference>
<dbReference type="AlphaFoldDB" id="A0A502F687"/>
<comment type="caution">
    <text evidence="1">The sequence shown here is derived from an EMBL/GenBank/DDBJ whole genome shotgun (WGS) entry which is preliminary data.</text>
</comment>
<dbReference type="STRING" id="29533.SAMN05444387_1548"/>
<dbReference type="OrthoDB" id="595476at2"/>
<name>A0A502F687_9FLAO</name>
<sequence>MYEIIILVRADLEADEIAEYYESLSNGLGTKFFNEYQDYVETLKTFPFFEEKYNTVRILPLKKFPYSVHFTVNENEKSVSVYAVTSNHQDPNNTRIKL</sequence>
<evidence type="ECO:0000313" key="2">
    <source>
        <dbReference type="Proteomes" id="UP000319700"/>
    </source>
</evidence>
<accession>A0A502F687</accession>
<evidence type="ECO:0008006" key="3">
    <source>
        <dbReference type="Google" id="ProtNLM"/>
    </source>
</evidence>
<reference evidence="1 2" key="1">
    <citation type="journal article" date="2019" name="Environ. Microbiol.">
        <title>Species interactions and distinct microbial communities in high Arctic permafrost affected cryosols are associated with the CH4 and CO2 gas fluxes.</title>
        <authorList>
            <person name="Altshuler I."/>
            <person name="Hamel J."/>
            <person name="Turney S."/>
            <person name="Magnuson E."/>
            <person name="Levesque R."/>
            <person name="Greer C."/>
            <person name="Whyte L.G."/>
        </authorList>
    </citation>
    <scope>NUCLEOTIDE SEQUENCE [LARGE SCALE GENOMIC DNA]</scope>
    <source>
        <strain evidence="1 2">42</strain>
    </source>
</reference>
<evidence type="ECO:0000313" key="1">
    <source>
        <dbReference type="EMBL" id="TPG44689.1"/>
    </source>
</evidence>
<proteinExistence type="predicted"/>
<gene>
    <name evidence="1" type="ORF">EAH81_04250</name>
</gene>
<organism evidence="1 2">
    <name type="scientific">Flavobacterium pectinovorum</name>
    <dbReference type="NCBI Taxonomy" id="29533"/>
    <lineage>
        <taxon>Bacteria</taxon>
        <taxon>Pseudomonadati</taxon>
        <taxon>Bacteroidota</taxon>
        <taxon>Flavobacteriia</taxon>
        <taxon>Flavobacteriales</taxon>
        <taxon>Flavobacteriaceae</taxon>
        <taxon>Flavobacterium</taxon>
    </lineage>
</organism>
<dbReference type="InterPro" id="IPR035093">
    <property type="entry name" value="RelE/ParE_toxin_dom_sf"/>
</dbReference>